<dbReference type="NCBIfam" id="NF040763">
    <property type="entry name" value="FeFe_hydrog_A6"/>
    <property type="match status" value="1"/>
</dbReference>
<evidence type="ECO:0000256" key="5">
    <source>
        <dbReference type="ARBA" id="ARBA00023014"/>
    </source>
</evidence>
<dbReference type="InterPro" id="IPR009016">
    <property type="entry name" value="Fe_hydrogenase"/>
</dbReference>
<evidence type="ECO:0000256" key="1">
    <source>
        <dbReference type="ARBA" id="ARBA00022485"/>
    </source>
</evidence>
<dbReference type="InterPro" id="IPR036010">
    <property type="entry name" value="2Fe-2S_ferredoxin-like_sf"/>
</dbReference>
<evidence type="ECO:0000313" key="10">
    <source>
        <dbReference type="Proteomes" id="UP000183952"/>
    </source>
</evidence>
<keyword evidence="5" id="KW-0411">Iron-sulfur</keyword>
<accession>A0A1M6N667</accession>
<dbReference type="Gene3D" id="3.40.950.10">
    <property type="entry name" value="Fe-only Hydrogenase (Larger Subunit), Chain L, domain 3"/>
    <property type="match status" value="1"/>
</dbReference>
<keyword evidence="4" id="KW-0408">Iron</keyword>
<dbReference type="InterPro" id="IPR013352">
    <property type="entry name" value="Fe_hydrogenase_subset"/>
</dbReference>
<dbReference type="InterPro" id="IPR036991">
    <property type="entry name" value="Fe_hydrogenase_ssu_sf"/>
</dbReference>
<dbReference type="STRING" id="1121331.SAMN02745248_01284"/>
<dbReference type="GO" id="GO:0051539">
    <property type="term" value="F:4 iron, 4 sulfur cluster binding"/>
    <property type="evidence" value="ECO:0007669"/>
    <property type="project" value="UniProtKB-KW"/>
</dbReference>
<dbReference type="PANTHER" id="PTHR11615">
    <property type="entry name" value="NITRATE, FORMATE, IRON DEHYDROGENASE"/>
    <property type="match status" value="1"/>
</dbReference>
<evidence type="ECO:0000259" key="8">
    <source>
        <dbReference type="PROSITE" id="PS51839"/>
    </source>
</evidence>
<dbReference type="InterPro" id="IPR019574">
    <property type="entry name" value="NADH_UbQ_OxRdtase_Gsu_4Fe4S-bd"/>
</dbReference>
<dbReference type="RefSeq" id="WP_072903294.1">
    <property type="nucleotide sequence ID" value="NZ_FRAD01000009.1"/>
</dbReference>
<dbReference type="CDD" id="cd00207">
    <property type="entry name" value="fer2"/>
    <property type="match status" value="1"/>
</dbReference>
<dbReference type="Gene3D" id="4.10.260.20">
    <property type="entry name" value="Iron hydrogenase, small subunit"/>
    <property type="match status" value="1"/>
</dbReference>
<sequence>MSMIKLTINGESVEVEKGSTILEAAAKLNIKIPTLCHMYMGNDRTRNCKGTCRVCLVEQEGKNTLIPSCSVEAYDGMAIKTNTPRVVNARRRMVELILSDHPQDCLNCKKNTHCELQKLAADLGITEVRYKGEMSQYPIDDSTKVIVRDMNKCIQCRRCVTMCNEVQKVHALTMVDRGFESTVSTFFNMPLSGTECTYCGQCIAVCPTGALVVSRDYDKVWDVLDDQDKYVVVQTAPAVRVGLGEDFGLPAGSVTTGKMVAALKKLGFSAVYDTNFAADLTIMEEATEFIDRFTKQENLPVITSCCPAWVKFAEDTYPELLNHISTCKSPQQMFGAIAKTYLAKNLNIDPQNIVVISIMPCTAKKHEATRPEMGRDGIQDVDLVITTREFAKMVKEAGIDLVNIEPKEYDDLLGQSSGAGNLFGATGGVMEAALRTSYEWVTGNALDNVEFKDVRGLKGIKEATIELSGKEVNVAVASSLGHARKIMDDIKSGISKYDFIEIMACPGGCINGAGQPFIKSNFDIVEKRMGGIYTTDSEKTLRKAHENPMIKKLYDEFLEKPNSEKAHELLHTKFV</sequence>
<dbReference type="FunFam" id="3.30.70.20:FF:000035">
    <property type="entry name" value="Iron hydrogenase 1"/>
    <property type="match status" value="1"/>
</dbReference>
<organism evidence="9 10">
    <name type="scientific">Hathewaya proteolytica DSM 3090</name>
    <dbReference type="NCBI Taxonomy" id="1121331"/>
    <lineage>
        <taxon>Bacteria</taxon>
        <taxon>Bacillati</taxon>
        <taxon>Bacillota</taxon>
        <taxon>Clostridia</taxon>
        <taxon>Eubacteriales</taxon>
        <taxon>Clostridiaceae</taxon>
        <taxon>Hathewaya</taxon>
    </lineage>
</organism>
<dbReference type="PROSITE" id="PS51379">
    <property type="entry name" value="4FE4S_FER_2"/>
    <property type="match status" value="2"/>
</dbReference>
<gene>
    <name evidence="9" type="ORF">SAMN02745248_01284</name>
</gene>
<dbReference type="Pfam" id="PF02906">
    <property type="entry name" value="Fe_hyd_lg_C"/>
    <property type="match status" value="1"/>
</dbReference>
<evidence type="ECO:0000259" key="6">
    <source>
        <dbReference type="PROSITE" id="PS51085"/>
    </source>
</evidence>
<dbReference type="Proteomes" id="UP000183952">
    <property type="component" value="Unassembled WGS sequence"/>
</dbReference>
<evidence type="ECO:0000256" key="2">
    <source>
        <dbReference type="ARBA" id="ARBA00022723"/>
    </source>
</evidence>
<name>A0A1M6N667_9CLOT</name>
<dbReference type="InterPro" id="IPR017900">
    <property type="entry name" value="4Fe4S_Fe_S_CS"/>
</dbReference>
<dbReference type="Pfam" id="PF10588">
    <property type="entry name" value="NADH-G_4Fe-4S_3"/>
    <property type="match status" value="1"/>
</dbReference>
<dbReference type="InterPro" id="IPR003149">
    <property type="entry name" value="Fe_hydrogenase_ssu"/>
</dbReference>
<dbReference type="Gene3D" id="3.40.50.1780">
    <property type="match status" value="1"/>
</dbReference>
<dbReference type="AlphaFoldDB" id="A0A1M6N667"/>
<dbReference type="OrthoDB" id="9805142at2"/>
<dbReference type="EMBL" id="FRAD01000009">
    <property type="protein sequence ID" value="SHJ91132.1"/>
    <property type="molecule type" value="Genomic_DNA"/>
</dbReference>
<keyword evidence="2" id="KW-0479">Metal-binding</keyword>
<dbReference type="Gene3D" id="3.10.20.740">
    <property type="match status" value="1"/>
</dbReference>
<feature type="domain" description="4Fe-4S ferredoxin-type" evidence="7">
    <location>
        <begin position="187"/>
        <end position="216"/>
    </location>
</feature>
<dbReference type="PROSITE" id="PS51085">
    <property type="entry name" value="2FE2S_FER_2"/>
    <property type="match status" value="1"/>
</dbReference>
<keyword evidence="1" id="KW-0004">4Fe-4S</keyword>
<dbReference type="GO" id="GO:0008901">
    <property type="term" value="F:ferredoxin hydrogenase activity"/>
    <property type="evidence" value="ECO:0007669"/>
    <property type="project" value="InterPro"/>
</dbReference>
<dbReference type="SUPFAM" id="SSF54862">
    <property type="entry name" value="4Fe-4S ferredoxins"/>
    <property type="match status" value="1"/>
</dbReference>
<keyword evidence="10" id="KW-1185">Reference proteome</keyword>
<dbReference type="PROSITE" id="PS51839">
    <property type="entry name" value="4FE4S_HC3"/>
    <property type="match status" value="1"/>
</dbReference>
<keyword evidence="3" id="KW-0677">Repeat</keyword>
<dbReference type="InterPro" id="IPR054351">
    <property type="entry name" value="NADH_UbQ_OxRdtase_ferredoxin"/>
</dbReference>
<dbReference type="SMART" id="SM00902">
    <property type="entry name" value="Fe_hyd_SSU"/>
    <property type="match status" value="1"/>
</dbReference>
<evidence type="ECO:0000259" key="7">
    <source>
        <dbReference type="PROSITE" id="PS51379"/>
    </source>
</evidence>
<dbReference type="Pfam" id="PF13510">
    <property type="entry name" value="Fer2_4"/>
    <property type="match status" value="1"/>
</dbReference>
<feature type="domain" description="4Fe-4S His(Cys)3-ligated-type" evidence="8">
    <location>
        <begin position="85"/>
        <end position="124"/>
    </location>
</feature>
<dbReference type="Gene3D" id="3.30.70.20">
    <property type="match status" value="1"/>
</dbReference>
<evidence type="ECO:0000256" key="3">
    <source>
        <dbReference type="ARBA" id="ARBA00022737"/>
    </source>
</evidence>
<dbReference type="SUPFAM" id="SSF54292">
    <property type="entry name" value="2Fe-2S ferredoxin-like"/>
    <property type="match status" value="1"/>
</dbReference>
<dbReference type="InterPro" id="IPR017896">
    <property type="entry name" value="4Fe4S_Fe-S-bd"/>
</dbReference>
<feature type="domain" description="2Fe-2S ferredoxin-type" evidence="6">
    <location>
        <begin position="2"/>
        <end position="85"/>
    </location>
</feature>
<proteinExistence type="predicted"/>
<reference evidence="9 10" key="1">
    <citation type="submission" date="2016-11" db="EMBL/GenBank/DDBJ databases">
        <authorList>
            <person name="Jaros S."/>
            <person name="Januszkiewicz K."/>
            <person name="Wedrychowicz H."/>
        </authorList>
    </citation>
    <scope>NUCLEOTIDE SEQUENCE [LARGE SCALE GENOMIC DNA]</scope>
    <source>
        <strain evidence="9 10">DSM 3090</strain>
    </source>
</reference>
<dbReference type="InterPro" id="IPR001041">
    <property type="entry name" value="2Fe-2S_ferredoxin-type"/>
</dbReference>
<dbReference type="PROSITE" id="PS00198">
    <property type="entry name" value="4FE4S_FER_1"/>
    <property type="match status" value="1"/>
</dbReference>
<evidence type="ECO:0000313" key="9">
    <source>
        <dbReference type="EMBL" id="SHJ91132.1"/>
    </source>
</evidence>
<dbReference type="Pfam" id="PF02256">
    <property type="entry name" value="Fe_hyd_SSU"/>
    <property type="match status" value="1"/>
</dbReference>
<dbReference type="InterPro" id="IPR004108">
    <property type="entry name" value="Fe_hydrogenase_lsu_C"/>
</dbReference>
<dbReference type="InterPro" id="IPR050340">
    <property type="entry name" value="Cytosolic_Fe-S_CAF"/>
</dbReference>
<evidence type="ECO:0000256" key="4">
    <source>
        <dbReference type="ARBA" id="ARBA00023004"/>
    </source>
</evidence>
<feature type="domain" description="4Fe-4S ferredoxin-type" evidence="7">
    <location>
        <begin position="144"/>
        <end position="177"/>
    </location>
</feature>
<dbReference type="InterPro" id="IPR049830">
    <property type="entry name" value="HndD"/>
</dbReference>
<protein>
    <submittedName>
        <fullName evidence="9">NAD(P)-dependent iron-only hydrogenase catalytic subunit</fullName>
    </submittedName>
</protein>
<dbReference type="GO" id="GO:0005506">
    <property type="term" value="F:iron ion binding"/>
    <property type="evidence" value="ECO:0007669"/>
    <property type="project" value="InterPro"/>
</dbReference>
<dbReference type="SMART" id="SM00929">
    <property type="entry name" value="NADH-G_4Fe-4S_3"/>
    <property type="match status" value="1"/>
</dbReference>
<dbReference type="SUPFAM" id="SSF53920">
    <property type="entry name" value="Fe-only hydrogenase"/>
    <property type="match status" value="1"/>
</dbReference>
<dbReference type="Pfam" id="PF22117">
    <property type="entry name" value="Fer4_Nqo3"/>
    <property type="match status" value="1"/>
</dbReference>
<dbReference type="NCBIfam" id="TIGR02512">
    <property type="entry name" value="FeFe_hydrog_A"/>
    <property type="match status" value="1"/>
</dbReference>